<protein>
    <recommendedName>
        <fullName evidence="1">NYN domain-containing protein</fullName>
    </recommendedName>
</protein>
<dbReference type="Gene3D" id="3.40.50.1010">
    <property type="entry name" value="5'-nuclease"/>
    <property type="match status" value="1"/>
</dbReference>
<dbReference type="InterPro" id="IPR021139">
    <property type="entry name" value="NYN"/>
</dbReference>
<evidence type="ECO:0000259" key="1">
    <source>
        <dbReference type="Pfam" id="PF01936"/>
    </source>
</evidence>
<reference evidence="2" key="1">
    <citation type="journal article" date="2014" name="Int. J. Syst. Evol. Microbiol.">
        <title>Complete genome sequence of Corynebacterium casei LMG S-19264T (=DSM 44701T), isolated from a smear-ripened cheese.</title>
        <authorList>
            <consortium name="US DOE Joint Genome Institute (JGI-PGF)"/>
            <person name="Walter F."/>
            <person name="Albersmeier A."/>
            <person name="Kalinowski J."/>
            <person name="Ruckert C."/>
        </authorList>
    </citation>
    <scope>NUCLEOTIDE SEQUENCE</scope>
    <source>
        <strain evidence="2">JCM 13064</strain>
    </source>
</reference>
<dbReference type="AlphaFoldDB" id="A0A917RLZ0"/>
<name>A0A917RLZ0_9ACTN</name>
<comment type="caution">
    <text evidence="2">The sequence shown here is derived from an EMBL/GenBank/DDBJ whole genome shotgun (WGS) entry which is preliminary data.</text>
</comment>
<accession>A0A917RLZ0</accession>
<sequence length="179" mass="19589">MITPVTHLDEFRTRASRTGRRSRRLKHEESLRHGRAMHLLDIENLVGSTRPTTSEVEEVMTIYEALVPTGAMDHRVVAVSHLALLPAGIAFHGVRLLARSGPDGADRALVESAYDDRIDRRFERVVIGSGDGYFTGLATWLTEAGLHVTVVSRAGSLNRRLAAAVPDVIRLEPPASHAA</sequence>
<evidence type="ECO:0000313" key="2">
    <source>
        <dbReference type="EMBL" id="GGL14249.1"/>
    </source>
</evidence>
<dbReference type="Pfam" id="PF01936">
    <property type="entry name" value="NYN"/>
    <property type="match status" value="1"/>
</dbReference>
<proteinExistence type="predicted"/>
<dbReference type="Proteomes" id="UP000645217">
    <property type="component" value="Unassembled WGS sequence"/>
</dbReference>
<feature type="domain" description="NYN" evidence="1">
    <location>
        <begin position="88"/>
        <end position="171"/>
    </location>
</feature>
<evidence type="ECO:0000313" key="3">
    <source>
        <dbReference type="Proteomes" id="UP000645217"/>
    </source>
</evidence>
<keyword evidence="3" id="KW-1185">Reference proteome</keyword>
<gene>
    <name evidence="2" type="ORF">GCM10007964_65300</name>
</gene>
<dbReference type="EMBL" id="BMNT01000048">
    <property type="protein sequence ID" value="GGL14249.1"/>
    <property type="molecule type" value="Genomic_DNA"/>
</dbReference>
<reference evidence="2" key="2">
    <citation type="submission" date="2020-09" db="EMBL/GenBank/DDBJ databases">
        <authorList>
            <person name="Sun Q."/>
            <person name="Ohkuma M."/>
        </authorList>
    </citation>
    <scope>NUCLEOTIDE SEQUENCE</scope>
    <source>
        <strain evidence="2">JCM 13064</strain>
    </source>
</reference>
<organism evidence="2 3">
    <name type="scientific">Sphaerisporangium melleum</name>
    <dbReference type="NCBI Taxonomy" id="321316"/>
    <lineage>
        <taxon>Bacteria</taxon>
        <taxon>Bacillati</taxon>
        <taxon>Actinomycetota</taxon>
        <taxon>Actinomycetes</taxon>
        <taxon>Streptosporangiales</taxon>
        <taxon>Streptosporangiaceae</taxon>
        <taxon>Sphaerisporangium</taxon>
    </lineage>
</organism>
<dbReference type="GO" id="GO:0004540">
    <property type="term" value="F:RNA nuclease activity"/>
    <property type="evidence" value="ECO:0007669"/>
    <property type="project" value="InterPro"/>
</dbReference>
<dbReference type="RefSeq" id="WP_189166932.1">
    <property type="nucleotide sequence ID" value="NZ_BMNT01000048.1"/>
</dbReference>